<protein>
    <submittedName>
        <fullName evidence="1">Uncharacterized protein</fullName>
    </submittedName>
</protein>
<feature type="non-terminal residue" evidence="1">
    <location>
        <position position="1"/>
    </location>
</feature>
<evidence type="ECO:0000313" key="2">
    <source>
        <dbReference type="Proteomes" id="UP000050360"/>
    </source>
</evidence>
<evidence type="ECO:0000313" key="1">
    <source>
        <dbReference type="EMBL" id="KPQ41564.1"/>
    </source>
</evidence>
<reference evidence="1 2" key="1">
    <citation type="submission" date="2015-09" db="EMBL/GenBank/DDBJ databases">
        <title>A metagenomics-based metabolic model of nitrate-dependent anaerobic oxidation of methane by Methanoperedens-like archaea.</title>
        <authorList>
            <person name="Arshad A."/>
            <person name="Speth D.R."/>
            <person name="De Graaf R.M."/>
            <person name="Op Den Camp H.J."/>
            <person name="Jetten M.S."/>
            <person name="Welte C.U."/>
        </authorList>
    </citation>
    <scope>NUCLEOTIDE SEQUENCE [LARGE SCALE GENOMIC DNA]</scope>
</reference>
<proteinExistence type="predicted"/>
<dbReference type="EMBL" id="LKCM01000337">
    <property type="protein sequence ID" value="KPQ41564.1"/>
    <property type="molecule type" value="Genomic_DNA"/>
</dbReference>
<comment type="caution">
    <text evidence="1">The sequence shown here is derived from an EMBL/GenBank/DDBJ whole genome shotgun (WGS) entry which is preliminary data.</text>
</comment>
<sequence>KSPKILITLFEILDSTLNLKAFGGYTTVSVKLTRKFVRNVSSK</sequence>
<dbReference type="AlphaFoldDB" id="A0A0P8CFZ8"/>
<name>A0A0P8CFZ8_9EURY</name>
<organism evidence="1 2">
    <name type="scientific">Candidatus Methanoperedens nitratireducens</name>
    <dbReference type="NCBI Taxonomy" id="1392998"/>
    <lineage>
        <taxon>Archaea</taxon>
        <taxon>Methanobacteriati</taxon>
        <taxon>Methanobacteriota</taxon>
        <taxon>Stenosarchaea group</taxon>
        <taxon>Methanomicrobia</taxon>
        <taxon>Methanosarcinales</taxon>
        <taxon>ANME-2 cluster</taxon>
        <taxon>Candidatus Methanoperedentaceae</taxon>
        <taxon>Candidatus Methanoperedens</taxon>
    </lineage>
</organism>
<dbReference type="Proteomes" id="UP000050360">
    <property type="component" value="Unassembled WGS sequence"/>
</dbReference>
<gene>
    <name evidence="1" type="ORF">MPEBLZ_03927</name>
</gene>
<accession>A0A0P8CFZ8</accession>